<dbReference type="Proteomes" id="UP000241078">
    <property type="component" value="Segment"/>
</dbReference>
<proteinExistence type="predicted"/>
<organism evidence="1 2">
    <name type="scientific">Gordonia phage Djokovic</name>
    <dbReference type="NCBI Taxonomy" id="2126784"/>
    <lineage>
        <taxon>Viruses</taxon>
        <taxon>Duplodnaviria</taxon>
        <taxon>Heunggongvirae</taxon>
        <taxon>Uroviricota</taxon>
        <taxon>Caudoviricetes</taxon>
        <taxon>Terapinvirus</taxon>
        <taxon>Terapinvirus terapin</taxon>
    </lineage>
</organism>
<protein>
    <submittedName>
        <fullName evidence="1">Uncharacterized protein</fullName>
    </submittedName>
</protein>
<sequence>MGCVPYLYSAGRARPDSIRTNDQEKQVSMSYDEHNRYDPNYVDPGEIIGEAEGNAGALWEACAKLAEAAILAERRAARRPNEPEYLEGDPPVVRFWKRFHFTAANPVTSRYHYVAIGVRKEMYSPRGLRPHLGEAEWYISGAREGGKSFTWEGLMEFVGEEYWDTVEVLHGLVELKPGEEI</sequence>
<accession>A0A2P1N5U8</accession>
<evidence type="ECO:0000313" key="2">
    <source>
        <dbReference type="Proteomes" id="UP000241078"/>
    </source>
</evidence>
<gene>
    <name evidence="1" type="primary">36</name>
    <name evidence="1" type="ORF">PBI_DJOKOVIC_36</name>
</gene>
<evidence type="ECO:0000313" key="1">
    <source>
        <dbReference type="EMBL" id="AVP43313.1"/>
    </source>
</evidence>
<reference evidence="2" key="1">
    <citation type="submission" date="2018-03" db="EMBL/GenBank/DDBJ databases">
        <authorList>
            <person name="Carleton I.W."/>
            <person name="Zack K.M."/>
            <person name="Garlena R.A."/>
            <person name="Russell D.A."/>
            <person name="Pope W.H."/>
            <person name="Jacobs-Sera D."/>
            <person name="Hatfull G.F."/>
        </authorList>
    </citation>
    <scope>NUCLEOTIDE SEQUENCE [LARGE SCALE GENOMIC DNA]</scope>
</reference>
<name>A0A2P1N5U8_9CAUD</name>
<dbReference type="EMBL" id="MH025890">
    <property type="protein sequence ID" value="AVP43313.1"/>
    <property type="molecule type" value="Genomic_DNA"/>
</dbReference>